<proteinExistence type="predicted"/>
<dbReference type="EMBL" id="JAHSQO010000001">
    <property type="protein sequence ID" value="MBY8914996.1"/>
    <property type="molecule type" value="Genomic_DNA"/>
</dbReference>
<accession>A0ABS7R251</accession>
<gene>
    <name evidence="1" type="ORF">KVG22_00225</name>
</gene>
<name>A0ABS7R251_9HYPH</name>
<sequence length="404" mass="46473">MQRERLTPGEVRRIALGAQGFSTIPLRGTVTRLHIKRMLGRTGLLQIDSVNVLARAHLMPLYARLGPYPVDLLGRAQSKKPRMLFEYWAHEASLLPVETQPLMRWRMERAARGEGVYKGLVRFAREKRELVDRVYRQVETAGPVAASDFEGETGSGGWWGWSETKKALEWLFWCGRITTHSRRPSFERLYDLPERVLPREVFETPTPREDDAQRALVDIAARALGVASEPDIRDYFRLKPAASQARVAELVEEGALQPVEIKGWRHPAYLHRDAQLPRRIDRPALLAPFDPVVWERDRAERIFGFRYRIEIYTPAHKRVHGYYVLPFLLGDRIVARVDLKADRAGRVLLVQSSHAERHAPAHTAEALYAELRRLSQWLDLDTIDIMPRGDLADRLKAVASRHRD</sequence>
<dbReference type="PANTHER" id="PTHR30528:SF0">
    <property type="entry name" value="CYTOPLASMIC PROTEIN"/>
    <property type="match status" value="1"/>
</dbReference>
<reference evidence="1 2" key="1">
    <citation type="submission" date="2021-06" db="EMBL/GenBank/DDBJ databases">
        <title>Nitratireductor porphyridii sp. nov., isolated from a small marine red alga, Porphyridium purpureum in South Korea.</title>
        <authorList>
            <person name="Kim K.H."/>
            <person name="Kristyanto S."/>
            <person name="Jeon C.O."/>
        </authorList>
    </citation>
    <scope>NUCLEOTIDE SEQUENCE [LARGE SCALE GENOMIC DNA]</scope>
    <source>
        <strain evidence="1 2">R6</strain>
    </source>
</reference>
<protein>
    <submittedName>
        <fullName evidence="1">Winged helix-turn-helix domain-containing protein</fullName>
    </submittedName>
</protein>
<keyword evidence="2" id="KW-1185">Reference proteome</keyword>
<dbReference type="PANTHER" id="PTHR30528">
    <property type="entry name" value="CYTOPLASMIC PROTEIN"/>
    <property type="match status" value="1"/>
</dbReference>
<dbReference type="RefSeq" id="WP_223004264.1">
    <property type="nucleotide sequence ID" value="NZ_JAHSQO010000001.1"/>
</dbReference>
<evidence type="ECO:0000313" key="2">
    <source>
        <dbReference type="Proteomes" id="UP000777661"/>
    </source>
</evidence>
<dbReference type="Pfam" id="PF06224">
    <property type="entry name" value="AlkZ-like"/>
    <property type="match status" value="1"/>
</dbReference>
<comment type="caution">
    <text evidence="1">The sequence shown here is derived from an EMBL/GenBank/DDBJ whole genome shotgun (WGS) entry which is preliminary data.</text>
</comment>
<dbReference type="InterPro" id="IPR009351">
    <property type="entry name" value="AlkZ-like"/>
</dbReference>
<evidence type="ECO:0000313" key="1">
    <source>
        <dbReference type="EMBL" id="MBY8914996.1"/>
    </source>
</evidence>
<organism evidence="1 2">
    <name type="scientific">Nitratireductor rhodophyticola</name>
    <dbReference type="NCBI Taxonomy" id="2854036"/>
    <lineage>
        <taxon>Bacteria</taxon>
        <taxon>Pseudomonadati</taxon>
        <taxon>Pseudomonadota</taxon>
        <taxon>Alphaproteobacteria</taxon>
        <taxon>Hyphomicrobiales</taxon>
        <taxon>Phyllobacteriaceae</taxon>
        <taxon>Nitratireductor</taxon>
    </lineage>
</organism>
<dbReference type="Proteomes" id="UP000777661">
    <property type="component" value="Unassembled WGS sequence"/>
</dbReference>